<dbReference type="EMBL" id="JABFAJ010000007">
    <property type="protein sequence ID" value="NNU26716.1"/>
    <property type="molecule type" value="Genomic_DNA"/>
</dbReference>
<dbReference type="PROSITE" id="PS51687">
    <property type="entry name" value="SAM_MT_RNA_M5U"/>
    <property type="match status" value="1"/>
</dbReference>
<dbReference type="Proteomes" id="UP000557204">
    <property type="component" value="Unassembled WGS sequence"/>
</dbReference>
<dbReference type="AlphaFoldDB" id="A0A849JTI6"/>
<dbReference type="RefSeq" id="WP_171246227.1">
    <property type="nucleotide sequence ID" value="NZ_JABFAJ010000007.1"/>
</dbReference>
<dbReference type="PROSITE" id="PS01231">
    <property type="entry name" value="TRMA_2"/>
    <property type="match status" value="1"/>
</dbReference>
<dbReference type="InterPro" id="IPR029063">
    <property type="entry name" value="SAM-dependent_MTases_sf"/>
</dbReference>
<dbReference type="InterPro" id="IPR010280">
    <property type="entry name" value="U5_MeTrfase_fam"/>
</dbReference>
<evidence type="ECO:0000313" key="5">
    <source>
        <dbReference type="EMBL" id="NNU26716.1"/>
    </source>
</evidence>
<sequence>MQCPHYDAGRCRSCTLIEIPRPEQVRDKESHVRELLAGYDDLVWLPPVVGPERGFRNKAKMVVTGTVDDPVLGIVGPPGPYAGQSVDLTDCGLYPAALQASFGPLRELVMRARIQPYDLSPPEAGADGVARRRRVTPRDAARRGELKHVLVTLSPDGELMVRLVLRSTEAVDRIRKHLPWLHEQLPGLAVLSVNVQPAHAAVLEGDEEIVLTERSTLPMRVDGITLHLRPQSFFQTNTGVAAALYRQARAWVDEIGPTSLWDLYCGVGGFALHAAAPGRAVTGIEISAEAVASATTTAAELATLPPGAVVGDHDAAWWRDAVREVRFVAGDATDFALGTGNDPQLVVVNPPRRGIGADLAHRLEDSAVRHVLYSSCRASTLARDLAEMPSLRPRRAVLLDMFPQTSHFEVLVLLERI</sequence>
<dbReference type="GO" id="GO:0070475">
    <property type="term" value="P:rRNA base methylation"/>
    <property type="evidence" value="ECO:0007669"/>
    <property type="project" value="TreeGrafter"/>
</dbReference>
<evidence type="ECO:0000313" key="6">
    <source>
        <dbReference type="Proteomes" id="UP000557204"/>
    </source>
</evidence>
<gene>
    <name evidence="5" type="primary">rlmC</name>
    <name evidence="5" type="ORF">HLI28_04055</name>
</gene>
<dbReference type="NCBIfam" id="NF002909">
    <property type="entry name" value="PRK03522.2-1"/>
    <property type="match status" value="1"/>
</dbReference>
<dbReference type="GO" id="GO:0070041">
    <property type="term" value="F:rRNA (uridine-C5-)-methyltransferase activity"/>
    <property type="evidence" value="ECO:0007669"/>
    <property type="project" value="TreeGrafter"/>
</dbReference>
<name>A0A849JTI6_9MICO</name>
<feature type="binding site" evidence="4">
    <location>
        <position position="349"/>
    </location>
    <ligand>
        <name>S-adenosyl-L-methionine</name>
        <dbReference type="ChEBI" id="CHEBI:59789"/>
    </ligand>
</feature>
<proteinExistence type="inferred from homology"/>
<evidence type="ECO:0000256" key="4">
    <source>
        <dbReference type="PROSITE-ProRule" id="PRU01024"/>
    </source>
</evidence>
<protein>
    <submittedName>
        <fullName evidence="5">23S rRNA (Uracil(747)-C(5))-methyltransferase RlmC</fullName>
    </submittedName>
</protein>
<keyword evidence="2 4" id="KW-0808">Transferase</keyword>
<evidence type="ECO:0000256" key="2">
    <source>
        <dbReference type="ARBA" id="ARBA00022679"/>
    </source>
</evidence>
<comment type="similarity">
    <text evidence="4">Belongs to the class I-like SAM-binding methyltransferase superfamily. RNA M5U methyltransferase family.</text>
</comment>
<dbReference type="SUPFAM" id="SSF53335">
    <property type="entry name" value="S-adenosyl-L-methionine-dependent methyltransferases"/>
    <property type="match status" value="1"/>
</dbReference>
<dbReference type="Gene3D" id="2.40.50.1070">
    <property type="match status" value="1"/>
</dbReference>
<dbReference type="PANTHER" id="PTHR11061:SF30">
    <property type="entry name" value="TRNA (URACIL(54)-C(5))-METHYLTRANSFERASE"/>
    <property type="match status" value="1"/>
</dbReference>
<comment type="caution">
    <text evidence="5">The sequence shown here is derived from an EMBL/GenBank/DDBJ whole genome shotgun (WGS) entry which is preliminary data.</text>
</comment>
<dbReference type="Gene3D" id="3.40.50.150">
    <property type="entry name" value="Vaccinia Virus protein VP39"/>
    <property type="match status" value="1"/>
</dbReference>
<evidence type="ECO:0000256" key="3">
    <source>
        <dbReference type="ARBA" id="ARBA00022691"/>
    </source>
</evidence>
<dbReference type="InterPro" id="IPR030391">
    <property type="entry name" value="MeTrfase_TrmA_CS"/>
</dbReference>
<dbReference type="Pfam" id="PF05958">
    <property type="entry name" value="tRNA_U5-meth_tr"/>
    <property type="match status" value="1"/>
</dbReference>
<dbReference type="PANTHER" id="PTHR11061">
    <property type="entry name" value="RNA M5U METHYLTRANSFERASE"/>
    <property type="match status" value="1"/>
</dbReference>
<keyword evidence="3 4" id="KW-0949">S-adenosyl-L-methionine</keyword>
<dbReference type="CDD" id="cd02440">
    <property type="entry name" value="AdoMet_MTases"/>
    <property type="match status" value="1"/>
</dbReference>
<keyword evidence="6" id="KW-1185">Reference proteome</keyword>
<feature type="binding site" evidence="4">
    <location>
        <position position="285"/>
    </location>
    <ligand>
        <name>S-adenosyl-L-methionine</name>
        <dbReference type="ChEBI" id="CHEBI:59789"/>
    </ligand>
</feature>
<keyword evidence="1 4" id="KW-0489">Methyltransferase</keyword>
<reference evidence="5 6" key="1">
    <citation type="submission" date="2020-05" db="EMBL/GenBank/DDBJ databases">
        <title>Genome sequence of Isoptericola sp. JC619 isolated from Chilika lagoon, India.</title>
        <authorList>
            <person name="Kumar D."/>
            <person name="Appam K."/>
            <person name="Gandham S."/>
            <person name="Uppada J."/>
            <person name="Sasikala C."/>
            <person name="Venkata Ramana C."/>
        </authorList>
    </citation>
    <scope>NUCLEOTIDE SEQUENCE [LARGE SCALE GENOMIC DNA]</scope>
    <source>
        <strain evidence="5 6">JC619</strain>
    </source>
</reference>
<accession>A0A849JTI6</accession>
<organism evidence="5 6">
    <name type="scientific">Isoptericola sediminis</name>
    <dbReference type="NCBI Taxonomy" id="2733572"/>
    <lineage>
        <taxon>Bacteria</taxon>
        <taxon>Bacillati</taxon>
        <taxon>Actinomycetota</taxon>
        <taxon>Actinomycetes</taxon>
        <taxon>Micrococcales</taxon>
        <taxon>Promicromonosporaceae</taxon>
        <taxon>Isoptericola</taxon>
    </lineage>
</organism>
<feature type="active site" description="Nucleophile" evidence="4">
    <location>
        <position position="376"/>
    </location>
</feature>
<evidence type="ECO:0000256" key="1">
    <source>
        <dbReference type="ARBA" id="ARBA00022603"/>
    </source>
</evidence>
<feature type="binding site" evidence="4">
    <location>
        <position position="264"/>
    </location>
    <ligand>
        <name>S-adenosyl-L-methionine</name>
        <dbReference type="ChEBI" id="CHEBI:59789"/>
    </ligand>
</feature>
<feature type="binding site" evidence="4">
    <location>
        <position position="235"/>
    </location>
    <ligand>
        <name>S-adenosyl-L-methionine</name>
        <dbReference type="ChEBI" id="CHEBI:59789"/>
    </ligand>
</feature>